<dbReference type="PANTHER" id="PTHR42928">
    <property type="entry name" value="TRICARBOXYLATE-BINDING PROTEIN"/>
    <property type="match status" value="1"/>
</dbReference>
<dbReference type="Proteomes" id="UP000092950">
    <property type="component" value="Chromosome"/>
</dbReference>
<reference evidence="3 4" key="1">
    <citation type="submission" date="2015-09" db="EMBL/GenBank/DDBJ databases">
        <authorList>
            <person name="Jackson K.R."/>
            <person name="Lunt B.L."/>
            <person name="Fisher J.N.B."/>
            <person name="Gardner A.V."/>
            <person name="Bailey M.E."/>
            <person name="Deus L.M."/>
            <person name="Earl A.S."/>
            <person name="Gibby P.D."/>
            <person name="Hartmann K.A."/>
            <person name="Liu J.E."/>
            <person name="Manci A.M."/>
            <person name="Nielsen D.A."/>
            <person name="Solomon M.B."/>
            <person name="Breakwell D.P."/>
            <person name="Burnett S.H."/>
            <person name="Grose J.H."/>
        </authorList>
    </citation>
    <scope>NUCLEOTIDE SEQUENCE [LARGE SCALE GENOMIC DNA]</scope>
    <source>
        <strain evidence="3 4">2789STDY5608636</strain>
    </source>
</reference>
<evidence type="ECO:0000313" key="4">
    <source>
        <dbReference type="Proteomes" id="UP000053096"/>
    </source>
</evidence>
<dbReference type="PIRSF" id="PIRSF017082">
    <property type="entry name" value="YflP"/>
    <property type="match status" value="1"/>
</dbReference>
<dbReference type="Pfam" id="PF03401">
    <property type="entry name" value="TctC"/>
    <property type="match status" value="1"/>
</dbReference>
<dbReference type="Gene3D" id="3.40.190.150">
    <property type="entry name" value="Bordetella uptake gene, domain 1"/>
    <property type="match status" value="1"/>
</dbReference>
<dbReference type="CDD" id="cd07012">
    <property type="entry name" value="PBP2_Bug_TTT"/>
    <property type="match status" value="1"/>
</dbReference>
<dbReference type="KEGG" id="bpdz:BBN53_11445"/>
<evidence type="ECO:0000256" key="1">
    <source>
        <dbReference type="ARBA" id="ARBA00006987"/>
    </source>
</evidence>
<comment type="similarity">
    <text evidence="1">Belongs to the UPF0065 (bug) family.</text>
</comment>
<name>A0A0M7CCK3_9BORD</name>
<dbReference type="InterPro" id="IPR005064">
    <property type="entry name" value="BUG"/>
</dbReference>
<dbReference type="GO" id="GO:0016829">
    <property type="term" value="F:lyase activity"/>
    <property type="evidence" value="ECO:0007669"/>
    <property type="project" value="UniProtKB-KW"/>
</dbReference>
<dbReference type="SUPFAM" id="SSF53850">
    <property type="entry name" value="Periplasmic binding protein-like II"/>
    <property type="match status" value="1"/>
</dbReference>
<sequence>MVALHVSSRVLRTVLALGGIFCGVGGAQLVAAAGAWQPAGPVRLIVPYPPGGGTDVAARLMSTAVGDTLGQPLVVENRPGANGVIGANLSFAAKPDGLTLFFATSDVVSTMPHVQPDVIRFKPEEFRSVAPVGRGGYVLVSPLAKAKGSFQEVLADLRSGNTQLNYGHWGPGSMSQMAMEQFKLAAGVPALQAIPYKGSADVMNAVVAGQVDYAFIPPSLADASRSRLKMYAVSSVERVPLLPDLPTLRELGFDVNAETLYGVLAPPGTPQPAIDFLYDKITAATKNAAFAARLVDLGYAPIPLSPSEMDRYLRDENKQWGVLVKRANIKAE</sequence>
<dbReference type="EMBL" id="CP016440">
    <property type="protein sequence ID" value="ANY16456.1"/>
    <property type="molecule type" value="Genomic_DNA"/>
</dbReference>
<gene>
    <name evidence="2" type="ORF">BBN53_11445</name>
    <name evidence="3" type="ORF">ERS370011_00267</name>
</gene>
<dbReference type="PANTHER" id="PTHR42928:SF5">
    <property type="entry name" value="BLR1237 PROTEIN"/>
    <property type="match status" value="1"/>
</dbReference>
<evidence type="ECO:0000313" key="2">
    <source>
        <dbReference type="EMBL" id="ANY16456.1"/>
    </source>
</evidence>
<keyword evidence="5" id="KW-1185">Reference proteome</keyword>
<dbReference type="RefSeq" id="WP_053073147.1">
    <property type="nucleotide sequence ID" value="NZ_CAJGUP010000197.1"/>
</dbReference>
<organism evidence="3 4">
    <name type="scientific">Bordetella pseudohinzii</name>
    <dbReference type="NCBI Taxonomy" id="1331258"/>
    <lineage>
        <taxon>Bacteria</taxon>
        <taxon>Pseudomonadati</taxon>
        <taxon>Pseudomonadota</taxon>
        <taxon>Betaproteobacteria</taxon>
        <taxon>Burkholderiales</taxon>
        <taxon>Alcaligenaceae</taxon>
        <taxon>Bordetella</taxon>
    </lineage>
</organism>
<evidence type="ECO:0000313" key="3">
    <source>
        <dbReference type="EMBL" id="CUI36341.1"/>
    </source>
</evidence>
<dbReference type="InterPro" id="IPR042100">
    <property type="entry name" value="Bug_dom1"/>
</dbReference>
<dbReference type="Gene3D" id="3.40.190.10">
    <property type="entry name" value="Periplasmic binding protein-like II"/>
    <property type="match status" value="1"/>
</dbReference>
<protein>
    <submittedName>
        <fullName evidence="3">Argininosuccinate lyase</fullName>
    </submittedName>
</protein>
<dbReference type="Proteomes" id="UP000053096">
    <property type="component" value="Unassembled WGS sequence"/>
</dbReference>
<dbReference type="AlphaFoldDB" id="A0A0M7CCK3"/>
<dbReference type="OrthoDB" id="8644248at2"/>
<reference evidence="2 5" key="2">
    <citation type="submission" date="2016-07" db="EMBL/GenBank/DDBJ databases">
        <title>Complete genome sequences of Bordetella pseudohinzii.</title>
        <authorList>
            <person name="Spilker T."/>
            <person name="Darrah R."/>
            <person name="LiPuma J.J."/>
        </authorList>
    </citation>
    <scope>NUCLEOTIDE SEQUENCE [LARGE SCALE GENOMIC DNA]</scope>
    <source>
        <strain evidence="2 5">HI4681</strain>
    </source>
</reference>
<accession>A0A0M7CCK3</accession>
<evidence type="ECO:0000313" key="5">
    <source>
        <dbReference type="Proteomes" id="UP000092950"/>
    </source>
</evidence>
<proteinExistence type="inferred from homology"/>
<dbReference type="EMBL" id="CYTV01000001">
    <property type="protein sequence ID" value="CUI36341.1"/>
    <property type="molecule type" value="Genomic_DNA"/>
</dbReference>
<keyword evidence="3" id="KW-0456">Lyase</keyword>